<dbReference type="NCBIfam" id="TIGR03357">
    <property type="entry name" value="VI_zyme"/>
    <property type="match status" value="1"/>
</dbReference>
<comment type="caution">
    <text evidence="2">The sequence shown here is derived from an EMBL/GenBank/DDBJ whole genome shotgun (WGS) entry which is preliminary data.</text>
</comment>
<dbReference type="RefSeq" id="WP_309262629.1">
    <property type="nucleotide sequence ID" value="NZ_JARUHG010000003.1"/>
</dbReference>
<dbReference type="Gene3D" id="3.10.450.40">
    <property type="match status" value="1"/>
</dbReference>
<organism evidence="2 3">
    <name type="scientific">Lysobacter arvi</name>
    <dbReference type="NCBI Taxonomy" id="3038776"/>
    <lineage>
        <taxon>Bacteria</taxon>
        <taxon>Pseudomonadati</taxon>
        <taxon>Pseudomonadota</taxon>
        <taxon>Gammaproteobacteria</taxon>
        <taxon>Lysobacterales</taxon>
        <taxon>Lysobacteraceae</taxon>
        <taxon>Lysobacter</taxon>
    </lineage>
</organism>
<dbReference type="InterPro" id="IPR007048">
    <property type="entry name" value="IraD/Gp25-like"/>
</dbReference>
<feature type="domain" description="IraD/Gp25-like" evidence="1">
    <location>
        <begin position="34"/>
        <end position="117"/>
    </location>
</feature>
<keyword evidence="3" id="KW-1185">Reference proteome</keyword>
<reference evidence="2 3" key="1">
    <citation type="submission" date="2023-04" db="EMBL/GenBank/DDBJ databases">
        <title>Lysobacter sp. strain UC isolated from soil sample.</title>
        <authorList>
            <person name="Choksket S."/>
            <person name="Harshvardhan F."/>
            <person name="Rana R."/>
            <person name="Patil P.B."/>
            <person name="Korpole S."/>
        </authorList>
    </citation>
    <scope>NUCLEOTIDE SEQUENCE [LARGE SCALE GENOMIC DNA]</scope>
    <source>
        <strain evidence="2 3">UC</strain>
    </source>
</reference>
<name>A0ABU1CES6_9GAMM</name>
<gene>
    <name evidence="2" type="primary">tssE</name>
    <name evidence="2" type="ORF">P8609_10920</name>
</gene>
<sequence length="140" mass="15812">MPKGNGSLFDRLDSNVRPLSRTLGRERTAERIGAIKRHLERLLNARQGCALSNPDYGLPDFNDAVSGTTDLLTCLAAGVRVAIAQYEPRVDVRQVRLMPDADSPVELYFRVDCTMPVDHKEQLVEIDLVMNRDDTRYRVL</sequence>
<dbReference type="SUPFAM" id="SSF160719">
    <property type="entry name" value="gpW/gp25-like"/>
    <property type="match status" value="1"/>
</dbReference>
<evidence type="ECO:0000313" key="3">
    <source>
        <dbReference type="Proteomes" id="UP001233535"/>
    </source>
</evidence>
<evidence type="ECO:0000259" key="1">
    <source>
        <dbReference type="Pfam" id="PF04965"/>
    </source>
</evidence>
<protein>
    <submittedName>
        <fullName evidence="2">Type VI secretion system baseplate subunit TssE</fullName>
    </submittedName>
</protein>
<proteinExistence type="predicted"/>
<dbReference type="PANTHER" id="PTHR38595:SF2">
    <property type="entry name" value="TYPE VI SECRETION SYSTEM BASEPLATE SUBUNIT TSSE"/>
    <property type="match status" value="1"/>
</dbReference>
<dbReference type="EMBL" id="JARUHG010000003">
    <property type="protein sequence ID" value="MDR0183474.1"/>
    <property type="molecule type" value="Genomic_DNA"/>
</dbReference>
<dbReference type="InterPro" id="IPR053176">
    <property type="entry name" value="T6SS_TssE1-like"/>
</dbReference>
<dbReference type="InterPro" id="IPR017737">
    <property type="entry name" value="TssE1-like"/>
</dbReference>
<dbReference type="PANTHER" id="PTHR38595">
    <property type="entry name" value="CYTOPLASMIC PROTEIN-RELATED"/>
    <property type="match status" value="1"/>
</dbReference>
<dbReference type="Proteomes" id="UP001233535">
    <property type="component" value="Unassembled WGS sequence"/>
</dbReference>
<evidence type="ECO:0000313" key="2">
    <source>
        <dbReference type="EMBL" id="MDR0183474.1"/>
    </source>
</evidence>
<accession>A0ABU1CES6</accession>
<dbReference type="Pfam" id="PF04965">
    <property type="entry name" value="GPW_gp25"/>
    <property type="match status" value="1"/>
</dbReference>